<evidence type="ECO:0000313" key="2">
    <source>
        <dbReference type="Proteomes" id="UP001190700"/>
    </source>
</evidence>
<organism evidence="1 2">
    <name type="scientific">Cymbomonas tetramitiformis</name>
    <dbReference type="NCBI Taxonomy" id="36881"/>
    <lineage>
        <taxon>Eukaryota</taxon>
        <taxon>Viridiplantae</taxon>
        <taxon>Chlorophyta</taxon>
        <taxon>Pyramimonadophyceae</taxon>
        <taxon>Pyramimonadales</taxon>
        <taxon>Pyramimonadaceae</taxon>
        <taxon>Cymbomonas</taxon>
    </lineage>
</organism>
<accession>A0AAE0G483</accession>
<gene>
    <name evidence="1" type="ORF">CYMTET_20352</name>
</gene>
<comment type="caution">
    <text evidence="1">The sequence shown here is derived from an EMBL/GenBank/DDBJ whole genome shotgun (WGS) entry which is preliminary data.</text>
</comment>
<protein>
    <submittedName>
        <fullName evidence="1">Uncharacterized protein</fullName>
    </submittedName>
</protein>
<dbReference type="Proteomes" id="UP001190700">
    <property type="component" value="Unassembled WGS sequence"/>
</dbReference>
<proteinExistence type="predicted"/>
<dbReference type="EMBL" id="LGRX02009867">
    <property type="protein sequence ID" value="KAK3271289.1"/>
    <property type="molecule type" value="Genomic_DNA"/>
</dbReference>
<dbReference type="AlphaFoldDB" id="A0AAE0G483"/>
<name>A0AAE0G483_9CHLO</name>
<sequence length="122" mass="13627">MGTAAAFELGIERTAGREVLPPRMGIVRHLVHSPMSLRQRQEMKMVTPSAGCVVATPSTHPVLSASEQVTWFEMGQRPHATVLPLRQARVVVAIHENRLPFCRRWKWERVSVTPLAPRVAAT</sequence>
<evidence type="ECO:0000313" key="1">
    <source>
        <dbReference type="EMBL" id="KAK3271289.1"/>
    </source>
</evidence>
<keyword evidence="2" id="KW-1185">Reference proteome</keyword>
<reference evidence="1 2" key="1">
    <citation type="journal article" date="2015" name="Genome Biol. Evol.">
        <title>Comparative Genomics of a Bacterivorous Green Alga Reveals Evolutionary Causalities and Consequences of Phago-Mixotrophic Mode of Nutrition.</title>
        <authorList>
            <person name="Burns J.A."/>
            <person name="Paasch A."/>
            <person name="Narechania A."/>
            <person name="Kim E."/>
        </authorList>
    </citation>
    <scope>NUCLEOTIDE SEQUENCE [LARGE SCALE GENOMIC DNA]</scope>
    <source>
        <strain evidence="1 2">PLY_AMNH</strain>
    </source>
</reference>